<organism evidence="2 3">
    <name type="scientific">Dyella flagellata</name>
    <dbReference type="NCBI Taxonomy" id="1867833"/>
    <lineage>
        <taxon>Bacteria</taxon>
        <taxon>Pseudomonadati</taxon>
        <taxon>Pseudomonadota</taxon>
        <taxon>Gammaproteobacteria</taxon>
        <taxon>Lysobacterales</taxon>
        <taxon>Rhodanobacteraceae</taxon>
        <taxon>Dyella</taxon>
    </lineage>
</organism>
<dbReference type="Proteomes" id="UP001156627">
    <property type="component" value="Unassembled WGS sequence"/>
</dbReference>
<accession>A0ABQ5XGC1</accession>
<dbReference type="Gene3D" id="3.40.50.2000">
    <property type="entry name" value="Glycogen Phosphorylase B"/>
    <property type="match status" value="2"/>
</dbReference>
<evidence type="ECO:0000313" key="3">
    <source>
        <dbReference type="Proteomes" id="UP001156627"/>
    </source>
</evidence>
<dbReference type="PANTHER" id="PTHR48050">
    <property type="entry name" value="STEROL 3-BETA-GLUCOSYLTRANSFERASE"/>
    <property type="match status" value="1"/>
</dbReference>
<comment type="caution">
    <text evidence="2">The sequence shown here is derived from an EMBL/GenBank/DDBJ whole genome shotgun (WGS) entry which is preliminary data.</text>
</comment>
<dbReference type="RefSeq" id="WP_284333659.1">
    <property type="nucleotide sequence ID" value="NZ_BSOA01000048.1"/>
</dbReference>
<protein>
    <recommendedName>
        <fullName evidence="1">Erythromycin biosynthesis protein CIII-like C-terminal domain-containing protein</fullName>
    </recommendedName>
</protein>
<name>A0ABQ5XGC1_9GAMM</name>
<evidence type="ECO:0000313" key="2">
    <source>
        <dbReference type="EMBL" id="GLQ90234.1"/>
    </source>
</evidence>
<dbReference type="SUPFAM" id="SSF53756">
    <property type="entry name" value="UDP-Glycosyltransferase/glycogen phosphorylase"/>
    <property type="match status" value="1"/>
</dbReference>
<reference evidence="3" key="1">
    <citation type="journal article" date="2019" name="Int. J. Syst. Evol. Microbiol.">
        <title>The Global Catalogue of Microorganisms (GCM) 10K type strain sequencing project: providing services to taxonomists for standard genome sequencing and annotation.</title>
        <authorList>
            <consortium name="The Broad Institute Genomics Platform"/>
            <consortium name="The Broad Institute Genome Sequencing Center for Infectious Disease"/>
            <person name="Wu L."/>
            <person name="Ma J."/>
        </authorList>
    </citation>
    <scope>NUCLEOTIDE SEQUENCE [LARGE SCALE GENOMIC DNA]</scope>
    <source>
        <strain evidence="3">NBRC 111981</strain>
    </source>
</reference>
<feature type="domain" description="Erythromycin biosynthesis protein CIII-like C-terminal" evidence="1">
    <location>
        <begin position="286"/>
        <end position="391"/>
    </location>
</feature>
<proteinExistence type="predicted"/>
<sequence length="410" mass="43267">MKFSVVTYGTEGDARPFAALCRALMDAGHEAQLLADAATLGSAKALGVPSMALAGDIRGALQSDQAISAVVAKGERFGNTAKALAHIANVNAEAWLRLIVMASEGCDALIVAGLAAFVGLSAADYLGVRAIGAGMIPITPTVAFASPFLPPRGLPRWLNRASHEFVNGMLWRAFRKATNTARSKVCQLPARAKLWTGHPMLYGVSPSLFPALDDWPANAQLCGQWLMPSPAWSAPTELKDFLAAGEPPVYIGFGSMAGFDRAKLLREIIKAVAGRRALFYPGWSGVDASLLPDNFLLIGETPHDWLFPRTSLVIHHGGSGTTHSAARAGIPSVVVPFAGDQFFWAERLHRAGAAAPAVNGKHLDAVKLAQAMAFAQTEQVLAGARALGEKMRAENGLGTTVSLLEKITEG</sequence>
<dbReference type="EMBL" id="BSOA01000048">
    <property type="protein sequence ID" value="GLQ90234.1"/>
    <property type="molecule type" value="Genomic_DNA"/>
</dbReference>
<dbReference type="InterPro" id="IPR010610">
    <property type="entry name" value="EryCIII-like_C"/>
</dbReference>
<keyword evidence="3" id="KW-1185">Reference proteome</keyword>
<dbReference type="Pfam" id="PF06722">
    <property type="entry name" value="EryCIII-like_C"/>
    <property type="match status" value="1"/>
</dbReference>
<dbReference type="InterPro" id="IPR002213">
    <property type="entry name" value="UDP_glucos_trans"/>
</dbReference>
<evidence type="ECO:0000259" key="1">
    <source>
        <dbReference type="Pfam" id="PF06722"/>
    </source>
</evidence>
<dbReference type="InterPro" id="IPR050426">
    <property type="entry name" value="Glycosyltransferase_28"/>
</dbReference>
<gene>
    <name evidence="2" type="ORF">GCM10007898_38090</name>
</gene>
<dbReference type="CDD" id="cd03784">
    <property type="entry name" value="GT1_Gtf-like"/>
    <property type="match status" value="1"/>
</dbReference>
<dbReference type="PANTHER" id="PTHR48050:SF13">
    <property type="entry name" value="STEROL 3-BETA-GLUCOSYLTRANSFERASE UGT80A2"/>
    <property type="match status" value="1"/>
</dbReference>